<gene>
    <name evidence="2" type="ORF">SPIL2461_LOCUS9760</name>
</gene>
<dbReference type="EMBL" id="CAJNIZ010017313">
    <property type="protein sequence ID" value="CAE7396548.1"/>
    <property type="molecule type" value="Genomic_DNA"/>
</dbReference>
<protein>
    <submittedName>
        <fullName evidence="2">Uncharacterized protein</fullName>
    </submittedName>
</protein>
<evidence type="ECO:0000313" key="3">
    <source>
        <dbReference type="Proteomes" id="UP000649617"/>
    </source>
</evidence>
<comment type="caution">
    <text evidence="2">The sequence shown here is derived from an EMBL/GenBank/DDBJ whole genome shotgun (WGS) entry which is preliminary data.</text>
</comment>
<keyword evidence="3" id="KW-1185">Reference proteome</keyword>
<dbReference type="AlphaFoldDB" id="A0A812QNY0"/>
<dbReference type="OrthoDB" id="440589at2759"/>
<feature type="chain" id="PRO_5032895115" evidence="1">
    <location>
        <begin position="24"/>
        <end position="49"/>
    </location>
</feature>
<organism evidence="2 3">
    <name type="scientific">Symbiodinium pilosum</name>
    <name type="common">Dinoflagellate</name>
    <dbReference type="NCBI Taxonomy" id="2952"/>
    <lineage>
        <taxon>Eukaryota</taxon>
        <taxon>Sar</taxon>
        <taxon>Alveolata</taxon>
        <taxon>Dinophyceae</taxon>
        <taxon>Suessiales</taxon>
        <taxon>Symbiodiniaceae</taxon>
        <taxon>Symbiodinium</taxon>
    </lineage>
</organism>
<feature type="signal peptide" evidence="1">
    <location>
        <begin position="1"/>
        <end position="23"/>
    </location>
</feature>
<evidence type="ECO:0000313" key="2">
    <source>
        <dbReference type="EMBL" id="CAE7396548.1"/>
    </source>
</evidence>
<dbReference type="Proteomes" id="UP000649617">
    <property type="component" value="Unassembled WGS sequence"/>
</dbReference>
<name>A0A812QNY0_SYMPI</name>
<proteinExistence type="predicted"/>
<keyword evidence="1" id="KW-0732">Signal</keyword>
<evidence type="ECO:0000256" key="1">
    <source>
        <dbReference type="SAM" id="SignalP"/>
    </source>
</evidence>
<reference evidence="2" key="1">
    <citation type="submission" date="2021-02" db="EMBL/GenBank/DDBJ databases">
        <authorList>
            <person name="Dougan E. K."/>
            <person name="Rhodes N."/>
            <person name="Thang M."/>
            <person name="Chan C."/>
        </authorList>
    </citation>
    <scope>NUCLEOTIDE SEQUENCE</scope>
</reference>
<sequence>MARSSWQSYLLVLKFFCAPFLEAGFLDAWLPTQVDLDTWAIFVPGTDAQ</sequence>
<accession>A0A812QNY0</accession>